<proteinExistence type="predicted"/>
<gene>
    <name evidence="2" type="ORF">ACFQRL_01490</name>
</gene>
<protein>
    <submittedName>
        <fullName evidence="2">Uncharacterized protein</fullName>
    </submittedName>
</protein>
<keyword evidence="1" id="KW-0812">Transmembrane</keyword>
<organism evidence="2 3">
    <name type="scientific">Microbacterium fluvii</name>
    <dbReference type="NCBI Taxonomy" id="415215"/>
    <lineage>
        <taxon>Bacteria</taxon>
        <taxon>Bacillati</taxon>
        <taxon>Actinomycetota</taxon>
        <taxon>Actinomycetes</taxon>
        <taxon>Micrococcales</taxon>
        <taxon>Microbacteriaceae</taxon>
        <taxon>Microbacterium</taxon>
    </lineage>
</organism>
<keyword evidence="1" id="KW-1133">Transmembrane helix</keyword>
<feature type="transmembrane region" description="Helical" evidence="1">
    <location>
        <begin position="97"/>
        <end position="120"/>
    </location>
</feature>
<dbReference type="RefSeq" id="WP_262872558.1">
    <property type="nucleotide sequence ID" value="NZ_BAABKW010000018.1"/>
</dbReference>
<reference evidence="3" key="1">
    <citation type="journal article" date="2019" name="Int. J. Syst. Evol. Microbiol.">
        <title>The Global Catalogue of Microorganisms (GCM) 10K type strain sequencing project: providing services to taxonomists for standard genome sequencing and annotation.</title>
        <authorList>
            <consortium name="The Broad Institute Genomics Platform"/>
            <consortium name="The Broad Institute Genome Sequencing Center for Infectious Disease"/>
            <person name="Wu L."/>
            <person name="Ma J."/>
        </authorList>
    </citation>
    <scope>NUCLEOTIDE SEQUENCE [LARGE SCALE GENOMIC DNA]</scope>
    <source>
        <strain evidence="3">CGMCC 1.15772</strain>
    </source>
</reference>
<evidence type="ECO:0000256" key="1">
    <source>
        <dbReference type="SAM" id="Phobius"/>
    </source>
</evidence>
<evidence type="ECO:0000313" key="2">
    <source>
        <dbReference type="EMBL" id="MFC7267626.1"/>
    </source>
</evidence>
<accession>A0ABW2H9D4</accession>
<evidence type="ECO:0000313" key="3">
    <source>
        <dbReference type="Proteomes" id="UP001596507"/>
    </source>
</evidence>
<dbReference type="Proteomes" id="UP001596507">
    <property type="component" value="Unassembled WGS sequence"/>
</dbReference>
<feature type="transmembrane region" description="Helical" evidence="1">
    <location>
        <begin position="140"/>
        <end position="163"/>
    </location>
</feature>
<keyword evidence="1" id="KW-0472">Membrane</keyword>
<dbReference type="EMBL" id="JBHTBE010000001">
    <property type="protein sequence ID" value="MFC7267626.1"/>
    <property type="molecule type" value="Genomic_DNA"/>
</dbReference>
<name>A0ABW2H9D4_9MICO</name>
<sequence length="173" mass="17883">MAPGQLTRRSAAIVVAAVGTALTFAFAAWAVVQILWLNPLAAVPGRTYAEIESALAQASETLAPGVVVGVMALGPLFAVGLLIATTLFRRPDPWFTGLLYMGLLTFGAGAYFVASFGPGMALADAFGINGGDYSPWARPLYIASAASLVGLIVLTIVGVARGWSENSPQRRAG</sequence>
<feature type="transmembrane region" description="Helical" evidence="1">
    <location>
        <begin position="12"/>
        <end position="36"/>
    </location>
</feature>
<comment type="caution">
    <text evidence="2">The sequence shown here is derived from an EMBL/GenBank/DDBJ whole genome shotgun (WGS) entry which is preliminary data.</text>
</comment>
<feature type="transmembrane region" description="Helical" evidence="1">
    <location>
        <begin position="62"/>
        <end position="85"/>
    </location>
</feature>
<keyword evidence="3" id="KW-1185">Reference proteome</keyword>